<dbReference type="RefSeq" id="WP_161025022.1">
    <property type="nucleotide sequence ID" value="NZ_WWCJ01000005.1"/>
</dbReference>
<keyword evidence="5" id="KW-1185">Reference proteome</keyword>
<dbReference type="NCBIfam" id="TIGR03370">
    <property type="entry name" value="VPLPA-CTERM"/>
    <property type="match status" value="1"/>
</dbReference>
<dbReference type="Pfam" id="PF25900">
    <property type="entry name" value="PAPPA"/>
    <property type="match status" value="1"/>
</dbReference>
<reference evidence="4 5" key="1">
    <citation type="submission" date="2019-12" db="EMBL/GenBank/DDBJ databases">
        <title>Novel species isolated from a subtropical stream in China.</title>
        <authorList>
            <person name="Lu H."/>
        </authorList>
    </citation>
    <scope>NUCLEOTIDE SEQUENCE [LARGE SCALE GENOMIC DNA]</scope>
    <source>
        <strain evidence="4 5">DS3</strain>
    </source>
</reference>
<evidence type="ECO:0000259" key="2">
    <source>
        <dbReference type="Pfam" id="PF07589"/>
    </source>
</evidence>
<gene>
    <name evidence="4" type="ORF">GTP41_07815</name>
</gene>
<evidence type="ECO:0000259" key="3">
    <source>
        <dbReference type="Pfam" id="PF25900"/>
    </source>
</evidence>
<feature type="domain" description="Pappalysin-1 SD scarf" evidence="3">
    <location>
        <begin position="25"/>
        <end position="174"/>
    </location>
</feature>
<keyword evidence="1" id="KW-0732">Signal</keyword>
<dbReference type="Proteomes" id="UP000448575">
    <property type="component" value="Unassembled WGS sequence"/>
</dbReference>
<feature type="domain" description="Ice-binding protein C-terminal" evidence="2">
    <location>
        <begin position="180"/>
        <end position="203"/>
    </location>
</feature>
<evidence type="ECO:0000256" key="1">
    <source>
        <dbReference type="SAM" id="SignalP"/>
    </source>
</evidence>
<evidence type="ECO:0000313" key="4">
    <source>
        <dbReference type="EMBL" id="MYN02008.1"/>
    </source>
</evidence>
<evidence type="ECO:0000313" key="5">
    <source>
        <dbReference type="Proteomes" id="UP000448575"/>
    </source>
</evidence>
<dbReference type="InterPro" id="IPR013424">
    <property type="entry name" value="Ice-binding_C"/>
</dbReference>
<protein>
    <submittedName>
        <fullName evidence="4">VPLPA-CTERM sorting domain-containing protein</fullName>
    </submittedName>
</protein>
<proteinExistence type="predicted"/>
<dbReference type="InterPro" id="IPR058897">
    <property type="entry name" value="PAPPA_SD_C"/>
</dbReference>
<accession>A0A6N9HEL2</accession>
<name>A0A6N9HEL2_9BURK</name>
<organism evidence="4 5">
    <name type="scientific">Pseudoduganella guangdongensis</name>
    <dbReference type="NCBI Taxonomy" id="2692179"/>
    <lineage>
        <taxon>Bacteria</taxon>
        <taxon>Pseudomonadati</taxon>
        <taxon>Pseudomonadota</taxon>
        <taxon>Betaproteobacteria</taxon>
        <taxon>Burkholderiales</taxon>
        <taxon>Oxalobacteraceae</taxon>
        <taxon>Telluria group</taxon>
        <taxon>Pseudoduganella</taxon>
    </lineage>
</organism>
<feature type="chain" id="PRO_5026735752" evidence="1">
    <location>
        <begin position="27"/>
        <end position="205"/>
    </location>
</feature>
<feature type="signal peptide" evidence="1">
    <location>
        <begin position="1"/>
        <end position="26"/>
    </location>
</feature>
<dbReference type="InterPro" id="IPR022472">
    <property type="entry name" value="VPLPA-CTERM"/>
</dbReference>
<dbReference type="AlphaFoldDB" id="A0A6N9HEL2"/>
<dbReference type="NCBIfam" id="TIGR02595">
    <property type="entry name" value="PEP_CTERM"/>
    <property type="match status" value="1"/>
</dbReference>
<comment type="caution">
    <text evidence="4">The sequence shown here is derived from an EMBL/GenBank/DDBJ whole genome shotgun (WGS) entry which is preliminary data.</text>
</comment>
<dbReference type="EMBL" id="WWCJ01000005">
    <property type="protein sequence ID" value="MYN02008.1"/>
    <property type="molecule type" value="Genomic_DNA"/>
</dbReference>
<dbReference type="Pfam" id="PF07589">
    <property type="entry name" value="PEP-CTERM"/>
    <property type="match status" value="1"/>
</dbReference>
<sequence length="205" mass="21529">MNLKQKTFASILIAAASLAGSGAVQAGVISQWGSNVIGFSTQYNTSSWAAAQALGAPNRPTYGDIAGAWAPQYRGGTLEWLSIGFDTAVYATGAVIREVSGNGFVYQVDAIDTFGNLHKVWSGADTSLANTPHNFAVNWSETAFTVKGLKVYVDTSRHGDWEEIDAIQLVGNEARTAPADVPEPASLALLGLGLAGLAAARRKKQ</sequence>